<evidence type="ECO:0000256" key="4">
    <source>
        <dbReference type="ARBA" id="ARBA00023157"/>
    </source>
</evidence>
<evidence type="ECO:0000313" key="8">
    <source>
        <dbReference type="Ensembl" id="ENSLOCP00000013230.1"/>
    </source>
</evidence>
<dbReference type="PANTHER" id="PTHR19325:SF560">
    <property type="entry name" value="SUSHI, VON WILLEBRAND FACTOR TYPE A, EGF AND PENTRAXIN DOMAIN-CONTAINING PROTEIN 1"/>
    <property type="match status" value="1"/>
</dbReference>
<evidence type="ECO:0000313" key="9">
    <source>
        <dbReference type="Proteomes" id="UP000018468"/>
    </source>
</evidence>
<dbReference type="AlphaFoldDB" id="W5MXX1"/>
<dbReference type="GeneTree" id="ENSGT00940000164219"/>
<dbReference type="SUPFAM" id="SSF57535">
    <property type="entry name" value="Complement control module/SCR domain"/>
    <property type="match status" value="4"/>
</dbReference>
<evidence type="ECO:0000256" key="3">
    <source>
        <dbReference type="ARBA" id="ARBA00022737"/>
    </source>
</evidence>
<accession>W5MXX1</accession>
<keyword evidence="3" id="KW-0677">Repeat</keyword>
<keyword evidence="1 6" id="KW-0768">Sushi</keyword>
<proteinExistence type="predicted"/>
<evidence type="ECO:0000256" key="2">
    <source>
        <dbReference type="ARBA" id="ARBA00022729"/>
    </source>
</evidence>
<sequence>PTKFICQKSTPGVVSIRTRIPASLRQCDRPPHVPLATLSEESGSLNDFPEGITVIYVCNPGYSQRGGWPEIICSKKSWTSLTLRCEPKSCGSPGEIVNGRYHLPKGVLFGSHAIASCVEGYVLVGRKTRECLAGAWSSNIPVCEIIKCPSPPEIENGEILSFFSGDVKYGDVIQYKCNKFHLIGEKEIYCTKDGNYSGPPPKCKDITCKTPTVHDGKKVYGRLPPYKYKDIVSFTCNYGYKLIGSSTITCEEHGWLPKIPWCIKNNEVTTTTPSPDKPCDLWCRIQNFVFSWL</sequence>
<dbReference type="Proteomes" id="UP000018468">
    <property type="component" value="Linkage group LG3"/>
</dbReference>
<dbReference type="Pfam" id="PF00084">
    <property type="entry name" value="Sushi"/>
    <property type="match status" value="4"/>
</dbReference>
<keyword evidence="4 6" id="KW-1015">Disulfide bond</keyword>
<evidence type="ECO:0000256" key="5">
    <source>
        <dbReference type="ARBA" id="ARBA00023180"/>
    </source>
</evidence>
<keyword evidence="5" id="KW-0325">Glycoprotein</keyword>
<reference evidence="8" key="3">
    <citation type="submission" date="2025-09" db="UniProtKB">
        <authorList>
            <consortium name="Ensembl"/>
        </authorList>
    </citation>
    <scope>IDENTIFICATION</scope>
</reference>
<evidence type="ECO:0000256" key="1">
    <source>
        <dbReference type="ARBA" id="ARBA00022659"/>
    </source>
</evidence>
<comment type="caution">
    <text evidence="6">Lacks conserved residue(s) required for the propagation of feature annotation.</text>
</comment>
<dbReference type="Ensembl" id="ENSLOCT00000013258.1">
    <property type="protein sequence ID" value="ENSLOCP00000013230.1"/>
    <property type="gene ID" value="ENSLOCG00000010796.1"/>
</dbReference>
<reference evidence="8" key="2">
    <citation type="submission" date="2025-08" db="UniProtKB">
        <authorList>
            <consortium name="Ensembl"/>
        </authorList>
    </citation>
    <scope>IDENTIFICATION</scope>
</reference>
<name>W5MXX1_LEPOC</name>
<reference evidence="9" key="1">
    <citation type="submission" date="2011-12" db="EMBL/GenBank/DDBJ databases">
        <title>The Draft Genome of Lepisosteus oculatus.</title>
        <authorList>
            <consortium name="The Broad Institute Genome Assembly &amp; Analysis Group"/>
            <consortium name="Computational R&amp;D Group"/>
            <consortium name="and Sequencing Platform"/>
            <person name="Di Palma F."/>
            <person name="Alfoldi J."/>
            <person name="Johnson J."/>
            <person name="Berlin A."/>
            <person name="Gnerre S."/>
            <person name="Jaffe D."/>
            <person name="MacCallum I."/>
            <person name="Young S."/>
            <person name="Walker B.J."/>
            <person name="Lander E.S."/>
            <person name="Lindblad-Toh K."/>
        </authorList>
    </citation>
    <scope>NUCLEOTIDE SEQUENCE [LARGE SCALE GENOMIC DNA]</scope>
</reference>
<keyword evidence="2" id="KW-0732">Signal</keyword>
<dbReference type="PANTHER" id="PTHR19325">
    <property type="entry name" value="COMPLEMENT COMPONENT-RELATED SUSHI DOMAIN-CONTAINING"/>
    <property type="match status" value="1"/>
</dbReference>
<organism evidence="8 9">
    <name type="scientific">Lepisosteus oculatus</name>
    <name type="common">Spotted gar</name>
    <dbReference type="NCBI Taxonomy" id="7918"/>
    <lineage>
        <taxon>Eukaryota</taxon>
        <taxon>Metazoa</taxon>
        <taxon>Chordata</taxon>
        <taxon>Craniata</taxon>
        <taxon>Vertebrata</taxon>
        <taxon>Euteleostomi</taxon>
        <taxon>Actinopterygii</taxon>
        <taxon>Neopterygii</taxon>
        <taxon>Holostei</taxon>
        <taxon>Semionotiformes</taxon>
        <taxon>Lepisosteidae</taxon>
        <taxon>Lepisosteus</taxon>
    </lineage>
</organism>
<dbReference type="eggNOG" id="ENOG502QPUC">
    <property type="taxonomic scope" value="Eukaryota"/>
</dbReference>
<feature type="domain" description="Sushi" evidence="7">
    <location>
        <begin position="25"/>
        <end position="87"/>
    </location>
</feature>
<evidence type="ECO:0000259" key="7">
    <source>
        <dbReference type="PROSITE" id="PS50923"/>
    </source>
</evidence>
<dbReference type="SMART" id="SM00032">
    <property type="entry name" value="CCP"/>
    <property type="match status" value="4"/>
</dbReference>
<dbReference type="CDD" id="cd00033">
    <property type="entry name" value="CCP"/>
    <property type="match status" value="4"/>
</dbReference>
<protein>
    <recommendedName>
        <fullName evidence="7">Sushi domain-containing protein</fullName>
    </recommendedName>
</protein>
<dbReference type="HOGENOM" id="CLU_020107_1_1_1"/>
<dbReference type="InParanoid" id="W5MXX1"/>
<dbReference type="InterPro" id="IPR035976">
    <property type="entry name" value="Sushi/SCR/CCP_sf"/>
</dbReference>
<dbReference type="PROSITE" id="PS50923">
    <property type="entry name" value="SUSHI"/>
    <property type="match status" value="4"/>
</dbReference>
<feature type="domain" description="Sushi" evidence="7">
    <location>
        <begin position="88"/>
        <end position="145"/>
    </location>
</feature>
<dbReference type="Gene3D" id="2.10.70.10">
    <property type="entry name" value="Complement Module, domain 1"/>
    <property type="match status" value="4"/>
</dbReference>
<dbReference type="EMBL" id="AHAT01014371">
    <property type="status" value="NOT_ANNOTATED_CDS"/>
    <property type="molecule type" value="Genomic_DNA"/>
</dbReference>
<feature type="domain" description="Sushi" evidence="7">
    <location>
        <begin position="146"/>
        <end position="205"/>
    </location>
</feature>
<feature type="domain" description="Sushi" evidence="7">
    <location>
        <begin position="206"/>
        <end position="264"/>
    </location>
</feature>
<dbReference type="InterPro" id="IPR000436">
    <property type="entry name" value="Sushi_SCR_CCP_dom"/>
</dbReference>
<keyword evidence="9" id="KW-1185">Reference proteome</keyword>
<evidence type="ECO:0000256" key="6">
    <source>
        <dbReference type="PROSITE-ProRule" id="PRU00302"/>
    </source>
</evidence>
<dbReference type="OMA" id="CENDGRW"/>
<dbReference type="FunFam" id="2.10.70.10:FF:000014">
    <property type="entry name" value="Membrane cofactor protein"/>
    <property type="match status" value="1"/>
</dbReference>
<dbReference type="InterPro" id="IPR050350">
    <property type="entry name" value="Compl-Cell_Adhes-Reg"/>
</dbReference>
<feature type="disulfide bond" evidence="6">
    <location>
        <begin position="58"/>
        <end position="85"/>
    </location>
</feature>
<dbReference type="Bgee" id="ENSLOCG00000010796">
    <property type="expression patterns" value="Expressed in liver and 8 other cell types or tissues"/>
</dbReference>
<dbReference type="STRING" id="7918.ENSLOCP00000013230"/>